<dbReference type="Gene3D" id="3.40.630.10">
    <property type="entry name" value="Zn peptidases"/>
    <property type="match status" value="1"/>
</dbReference>
<dbReference type="PANTHER" id="PTHR11014">
    <property type="entry name" value="PEPTIDASE M20 FAMILY MEMBER"/>
    <property type="match status" value="1"/>
</dbReference>
<dbReference type="InterPro" id="IPR017439">
    <property type="entry name" value="Amidohydrolase"/>
</dbReference>
<keyword evidence="4" id="KW-1185">Reference proteome</keyword>
<gene>
    <name evidence="3" type="ORF">ABB37_00880</name>
</gene>
<keyword evidence="1" id="KW-0175">Coiled coil</keyword>
<evidence type="ECO:0000259" key="2">
    <source>
        <dbReference type="Pfam" id="PF07687"/>
    </source>
</evidence>
<dbReference type="VEuPathDB" id="TriTrypDB:LpyrH10_01_8800"/>
<reference evidence="3 4" key="1">
    <citation type="submission" date="2015-07" db="EMBL/GenBank/DDBJ databases">
        <title>High-quality genome of monoxenous trypanosomatid Leptomonas pyrrhocoris.</title>
        <authorList>
            <person name="Flegontov P."/>
            <person name="Butenko A."/>
            <person name="Firsov S."/>
            <person name="Vlcek C."/>
            <person name="Logacheva M.D."/>
            <person name="Field M."/>
            <person name="Filatov D."/>
            <person name="Flegontova O."/>
            <person name="Gerasimov E."/>
            <person name="Jackson A.P."/>
            <person name="Kelly S."/>
            <person name="Opperdoes F."/>
            <person name="O'Reilly A."/>
            <person name="Votypka J."/>
            <person name="Yurchenko V."/>
            <person name="Lukes J."/>
        </authorList>
    </citation>
    <scope>NUCLEOTIDE SEQUENCE [LARGE SCALE GENOMIC DNA]</scope>
    <source>
        <strain evidence="3">H10</strain>
    </source>
</reference>
<protein>
    <submittedName>
        <fullName evidence="3">Putative N-acyl-L-amino acid amidohydrolase</fullName>
    </submittedName>
</protein>
<dbReference type="SUPFAM" id="SSF55031">
    <property type="entry name" value="Bacterial exopeptidase dimerisation domain"/>
    <property type="match status" value="1"/>
</dbReference>
<feature type="domain" description="Peptidase M20 dimerisation" evidence="2">
    <location>
        <begin position="185"/>
        <end position="282"/>
    </location>
</feature>
<dbReference type="Pfam" id="PF07687">
    <property type="entry name" value="M20_dimer"/>
    <property type="match status" value="1"/>
</dbReference>
<proteinExistence type="predicted"/>
<evidence type="ECO:0000256" key="1">
    <source>
        <dbReference type="SAM" id="Coils"/>
    </source>
</evidence>
<evidence type="ECO:0000313" key="3">
    <source>
        <dbReference type="EMBL" id="KPA86825.1"/>
    </source>
</evidence>
<keyword evidence="3" id="KW-0378">Hydrolase</keyword>
<dbReference type="InterPro" id="IPR036264">
    <property type="entry name" value="Bact_exopeptidase_dim_dom"/>
</dbReference>
<sequence>MSVIQRKNYEAAVELRHELHTHPELSNEEVWTKQRILEFVRAHTTRIQFHDRGTWFYGVYRESTRQGTAAQTRDTVMFRADFDALPMDEVIELPWASKIAGKAHKCGHDGHSATLVAFAMEVDERGADNDVVFLWQPAEEVGNGAVQCLPVLDAEHVTRVFGYHNMAGFPYKSIVVRDGVIQCASVGMIIKLTGTPAHASQPETGKNPSLAIATLIQRIPELTKNAKELLLCTVVQVNVGNRQFGMSAYYGELLMTIRATYENELEELKRNLVQLATVEAAKTGLKCEFEYSDAFPETRNTKACVDHVRAVAKAQGRLVHEMNAPLRPSEDFGHYGKLRPACYFFIGNGESYPPIHTPSYDFRDEVIEVGVRMFKGLAGVHDTPPASL</sequence>
<dbReference type="OrthoDB" id="6119954at2759"/>
<organism evidence="3 4">
    <name type="scientific">Leptomonas pyrrhocoris</name>
    <name type="common">Firebug parasite</name>
    <dbReference type="NCBI Taxonomy" id="157538"/>
    <lineage>
        <taxon>Eukaryota</taxon>
        <taxon>Discoba</taxon>
        <taxon>Euglenozoa</taxon>
        <taxon>Kinetoplastea</taxon>
        <taxon>Metakinetoplastina</taxon>
        <taxon>Trypanosomatida</taxon>
        <taxon>Trypanosomatidae</taxon>
        <taxon>Leishmaniinae</taxon>
        <taxon>Leptomonas</taxon>
    </lineage>
</organism>
<dbReference type="RefSeq" id="XP_015665264.1">
    <property type="nucleotide sequence ID" value="XM_015797256.1"/>
</dbReference>
<dbReference type="SUPFAM" id="SSF53187">
    <property type="entry name" value="Zn-dependent exopeptidases"/>
    <property type="match status" value="1"/>
</dbReference>
<dbReference type="Proteomes" id="UP000037923">
    <property type="component" value="Unassembled WGS sequence"/>
</dbReference>
<dbReference type="EMBL" id="LGTL01000001">
    <property type="protein sequence ID" value="KPA86825.1"/>
    <property type="molecule type" value="Genomic_DNA"/>
</dbReference>
<dbReference type="OMA" id="GHLCGHD"/>
<dbReference type="NCBIfam" id="TIGR01891">
    <property type="entry name" value="amidohydrolases"/>
    <property type="match status" value="1"/>
</dbReference>
<evidence type="ECO:0000313" key="4">
    <source>
        <dbReference type="Proteomes" id="UP000037923"/>
    </source>
</evidence>
<feature type="coiled-coil region" evidence="1">
    <location>
        <begin position="251"/>
        <end position="278"/>
    </location>
</feature>
<dbReference type="InterPro" id="IPR011650">
    <property type="entry name" value="Peptidase_M20_dimer"/>
</dbReference>
<dbReference type="InterPro" id="IPR002933">
    <property type="entry name" value="Peptidase_M20"/>
</dbReference>
<dbReference type="Pfam" id="PF01546">
    <property type="entry name" value="Peptidase_M20"/>
    <property type="match status" value="1"/>
</dbReference>
<dbReference type="PANTHER" id="PTHR11014:SF169">
    <property type="entry name" value="CLAN MH, FAMILY M20, PEPTIDASE T-LIKE METALLOPEPTIDASE"/>
    <property type="match status" value="1"/>
</dbReference>
<accession>A0A0N0E0T5</accession>
<dbReference type="GeneID" id="26901177"/>
<name>A0A0N0E0T5_LEPPY</name>
<dbReference type="Gene3D" id="3.30.70.360">
    <property type="match status" value="1"/>
</dbReference>
<dbReference type="AlphaFoldDB" id="A0A0N0E0T5"/>
<dbReference type="GO" id="GO:0016787">
    <property type="term" value="F:hydrolase activity"/>
    <property type="evidence" value="ECO:0007669"/>
    <property type="project" value="UniProtKB-KW"/>
</dbReference>
<comment type="caution">
    <text evidence="3">The sequence shown here is derived from an EMBL/GenBank/DDBJ whole genome shotgun (WGS) entry which is preliminary data.</text>
</comment>